<dbReference type="PROSITE" id="PS51186">
    <property type="entry name" value="GNAT"/>
    <property type="match status" value="1"/>
</dbReference>
<dbReference type="InterPro" id="IPR050832">
    <property type="entry name" value="Bact_Acetyltransf"/>
</dbReference>
<comment type="caution">
    <text evidence="4">The sequence shown here is derived from an EMBL/GenBank/DDBJ whole genome shotgun (WGS) entry which is preliminary data.</text>
</comment>
<evidence type="ECO:0000259" key="3">
    <source>
        <dbReference type="PROSITE" id="PS51186"/>
    </source>
</evidence>
<keyword evidence="5" id="KW-1185">Reference proteome</keyword>
<proteinExistence type="predicted"/>
<sequence>MGTLSASPAQKAKRAREMLSCYFSGPVFQEIPMQHAEKDTRVAVRQAALADAAAIAPLFDGYRQFYGQAPDPALALAFVSERLALLESVIFIAESDDGRALGFTQLYPSFSSVAARRIWVLNDLFVTPDARGSGAGRALLAAARAHAAASGALRIELSTAHDNPAQKLYEAQGYEREQGFYHYSLRVAG</sequence>
<dbReference type="PANTHER" id="PTHR43877:SF2">
    <property type="entry name" value="AMINOALKYLPHOSPHONATE N-ACETYLTRANSFERASE-RELATED"/>
    <property type="match status" value="1"/>
</dbReference>
<evidence type="ECO:0000256" key="1">
    <source>
        <dbReference type="ARBA" id="ARBA00022679"/>
    </source>
</evidence>
<reference evidence="4 5" key="1">
    <citation type="journal article" date="2022" name="Int. J. Syst. Evol. Microbiol.">
        <title>Noviherbaspirillum aridicola sp. nov., isolated from an arid soil in Pakistan.</title>
        <authorList>
            <person name="Khan I.U."/>
            <person name="Saqib M."/>
            <person name="Amin A."/>
            <person name="Hussain F."/>
            <person name="Li L."/>
            <person name="Liu Y.H."/>
            <person name="Fang B.Z."/>
            <person name="Ahmed I."/>
            <person name="Li W.J."/>
        </authorList>
    </citation>
    <scope>NUCLEOTIDE SEQUENCE [LARGE SCALE GENOMIC DNA]</scope>
    <source>
        <strain evidence="4 5">NCCP-691</strain>
    </source>
</reference>
<keyword evidence="2" id="KW-0012">Acyltransferase</keyword>
<evidence type="ECO:0000313" key="5">
    <source>
        <dbReference type="Proteomes" id="UP000887222"/>
    </source>
</evidence>
<dbReference type="Pfam" id="PF13508">
    <property type="entry name" value="Acetyltransf_7"/>
    <property type="match status" value="1"/>
</dbReference>
<dbReference type="EMBL" id="BPMK01000018">
    <property type="protein sequence ID" value="GIZ53606.1"/>
    <property type="molecule type" value="Genomic_DNA"/>
</dbReference>
<accession>A0ABQ4Q981</accession>
<organism evidence="4 5">
    <name type="scientific">Noviherbaspirillum aridicola</name>
    <dbReference type="NCBI Taxonomy" id="2849687"/>
    <lineage>
        <taxon>Bacteria</taxon>
        <taxon>Pseudomonadati</taxon>
        <taxon>Pseudomonadota</taxon>
        <taxon>Betaproteobacteria</taxon>
        <taxon>Burkholderiales</taxon>
        <taxon>Oxalobacteraceae</taxon>
        <taxon>Noviherbaspirillum</taxon>
    </lineage>
</organism>
<gene>
    <name evidence="4" type="ORF">NCCP691_36200</name>
</gene>
<feature type="domain" description="N-acetyltransferase" evidence="3">
    <location>
        <begin position="42"/>
        <end position="189"/>
    </location>
</feature>
<dbReference type="PANTHER" id="PTHR43877">
    <property type="entry name" value="AMINOALKYLPHOSPHONATE N-ACETYLTRANSFERASE-RELATED-RELATED"/>
    <property type="match status" value="1"/>
</dbReference>
<protein>
    <recommendedName>
        <fullName evidence="3">N-acetyltransferase domain-containing protein</fullName>
    </recommendedName>
</protein>
<dbReference type="SUPFAM" id="SSF55729">
    <property type="entry name" value="Acyl-CoA N-acyltransferases (Nat)"/>
    <property type="match status" value="1"/>
</dbReference>
<evidence type="ECO:0000313" key="4">
    <source>
        <dbReference type="EMBL" id="GIZ53606.1"/>
    </source>
</evidence>
<dbReference type="InterPro" id="IPR016181">
    <property type="entry name" value="Acyl_CoA_acyltransferase"/>
</dbReference>
<dbReference type="Gene3D" id="3.40.630.30">
    <property type="match status" value="1"/>
</dbReference>
<name>A0ABQ4Q981_9BURK</name>
<keyword evidence="1" id="KW-0808">Transferase</keyword>
<evidence type="ECO:0000256" key="2">
    <source>
        <dbReference type="ARBA" id="ARBA00023315"/>
    </source>
</evidence>
<dbReference type="InterPro" id="IPR000182">
    <property type="entry name" value="GNAT_dom"/>
</dbReference>
<dbReference type="Proteomes" id="UP000887222">
    <property type="component" value="Unassembled WGS sequence"/>
</dbReference>